<name>A0A7C9AC14_OPUST</name>
<dbReference type="PROSITE" id="PS50206">
    <property type="entry name" value="RHODANESE_3"/>
    <property type="match status" value="1"/>
</dbReference>
<sequence length="354" mass="39744">MRGCGCALDYGSLSLTFRPSILAAFSLSSIFQLHGRTPRSLIASPSIAVLGSPAREFVIGYLGDFSYGRSSSSTHSASGVSLVKYDYDFIVVNFYQFVFIQDPQFEVARHLSFLEGFDIHGRIYINEQGINAQFSGPSRDALMYVEWLRQDHRFSNILVQISPSSNGHAFPRLKLRYKPTLVQFDLGVQGLPLLDPSMRPTPLSPAEWRERLQLLNSNSDVSNEDNSKSRVLLDVRNGYEWDIGHFRGAQRPEVECFQSTSFGLSDLEMVDSDPLASVDKDNTDILMYCTGGIRCDVYSAILRCCSDCVDPMRGCCCSDCKSAPRLRPVLQGHTRYQKWHIYRDSKPEEASLGL</sequence>
<organism evidence="2">
    <name type="scientific">Opuntia streptacantha</name>
    <name type="common">Prickly pear cactus</name>
    <name type="synonym">Opuntia cardona</name>
    <dbReference type="NCBI Taxonomy" id="393608"/>
    <lineage>
        <taxon>Eukaryota</taxon>
        <taxon>Viridiplantae</taxon>
        <taxon>Streptophyta</taxon>
        <taxon>Embryophyta</taxon>
        <taxon>Tracheophyta</taxon>
        <taxon>Spermatophyta</taxon>
        <taxon>Magnoliopsida</taxon>
        <taxon>eudicotyledons</taxon>
        <taxon>Gunneridae</taxon>
        <taxon>Pentapetalae</taxon>
        <taxon>Caryophyllales</taxon>
        <taxon>Cactineae</taxon>
        <taxon>Cactaceae</taxon>
        <taxon>Opuntioideae</taxon>
        <taxon>Opuntia</taxon>
    </lineage>
</organism>
<reference evidence="2" key="2">
    <citation type="submission" date="2020-07" db="EMBL/GenBank/DDBJ databases">
        <authorList>
            <person name="Vera ALvarez R."/>
            <person name="Arias-Moreno D.M."/>
            <person name="Jimenez-Jacinto V."/>
            <person name="Jimenez-Bremont J.F."/>
            <person name="Swaminathan K."/>
            <person name="Moose S.P."/>
            <person name="Guerrero-Gonzalez M.L."/>
            <person name="Marino-Ramirez L."/>
            <person name="Landsman D."/>
            <person name="Rodriguez-Kessler M."/>
            <person name="Delgado-Sanchez P."/>
        </authorList>
    </citation>
    <scope>NUCLEOTIDE SEQUENCE</scope>
    <source>
        <tissue evidence="2">Cladode</tissue>
    </source>
</reference>
<dbReference type="InterPro" id="IPR040503">
    <property type="entry name" value="TRHO_N"/>
</dbReference>
<evidence type="ECO:0000259" key="1">
    <source>
        <dbReference type="PROSITE" id="PS50206"/>
    </source>
</evidence>
<dbReference type="Pfam" id="PF17773">
    <property type="entry name" value="UPF0176_N"/>
    <property type="match status" value="1"/>
</dbReference>
<dbReference type="Gene3D" id="3.30.70.100">
    <property type="match status" value="1"/>
</dbReference>
<accession>A0A7C9AC14</accession>
<dbReference type="InterPro" id="IPR001763">
    <property type="entry name" value="Rhodanese-like_dom"/>
</dbReference>
<dbReference type="PANTHER" id="PTHR43268">
    <property type="entry name" value="THIOSULFATE SULFURTRANSFERASE/RHODANESE-LIKE DOMAIN-CONTAINING PROTEIN 2"/>
    <property type="match status" value="1"/>
</dbReference>
<dbReference type="PANTHER" id="PTHR43268:SF3">
    <property type="entry name" value="RHODANESE-LIKE DOMAIN-CONTAINING PROTEIN 7-RELATED"/>
    <property type="match status" value="1"/>
</dbReference>
<proteinExistence type="predicted"/>
<dbReference type="SUPFAM" id="SSF52821">
    <property type="entry name" value="Rhodanese/Cell cycle control phosphatase"/>
    <property type="match status" value="1"/>
</dbReference>
<reference evidence="2" key="1">
    <citation type="journal article" date="2013" name="J. Plant Res.">
        <title>Effect of fungi and light on seed germination of three Opuntia species from semiarid lands of central Mexico.</title>
        <authorList>
            <person name="Delgado-Sanchez P."/>
            <person name="Jimenez-Bremont J.F."/>
            <person name="Guerrero-Gonzalez Mde L."/>
            <person name="Flores J."/>
        </authorList>
    </citation>
    <scope>NUCLEOTIDE SEQUENCE</scope>
    <source>
        <tissue evidence="2">Cladode</tissue>
    </source>
</reference>
<dbReference type="Gene3D" id="3.40.250.10">
    <property type="entry name" value="Rhodanese-like domain"/>
    <property type="match status" value="1"/>
</dbReference>
<feature type="domain" description="Rhodanese" evidence="1">
    <location>
        <begin position="226"/>
        <end position="303"/>
    </location>
</feature>
<dbReference type="InterPro" id="IPR036873">
    <property type="entry name" value="Rhodanese-like_dom_sf"/>
</dbReference>
<dbReference type="EMBL" id="GISG01223820">
    <property type="protein sequence ID" value="MBA4664459.1"/>
    <property type="molecule type" value="Transcribed_RNA"/>
</dbReference>
<evidence type="ECO:0000313" key="2">
    <source>
        <dbReference type="EMBL" id="MBA4664459.1"/>
    </source>
</evidence>
<protein>
    <recommendedName>
        <fullName evidence="1">Rhodanese domain-containing protein</fullName>
    </recommendedName>
</protein>
<dbReference type="AlphaFoldDB" id="A0A7C9AC14"/>
<dbReference type="InterPro" id="IPR020936">
    <property type="entry name" value="TrhO"/>
</dbReference>